<dbReference type="SMART" id="SM00906">
    <property type="entry name" value="Fungal_trans"/>
    <property type="match status" value="1"/>
</dbReference>
<dbReference type="CDD" id="cd12148">
    <property type="entry name" value="fungal_TF_MHR"/>
    <property type="match status" value="1"/>
</dbReference>
<dbReference type="Gene3D" id="4.10.240.10">
    <property type="entry name" value="Zn(2)-C6 fungal-type DNA-binding domain"/>
    <property type="match status" value="1"/>
</dbReference>
<comment type="caution">
    <text evidence="9">The sequence shown here is derived from an EMBL/GenBank/DDBJ whole genome shotgun (WGS) entry which is preliminary data.</text>
</comment>
<keyword evidence="10" id="KW-1185">Reference proteome</keyword>
<dbReference type="Pfam" id="PF00172">
    <property type="entry name" value="Zn_clus"/>
    <property type="match status" value="1"/>
</dbReference>
<name>A0A8H8R9B5_9HELO</name>
<dbReference type="GO" id="GO:0006351">
    <property type="term" value="P:DNA-templated transcription"/>
    <property type="evidence" value="ECO:0007669"/>
    <property type="project" value="InterPro"/>
</dbReference>
<evidence type="ECO:0000256" key="7">
    <source>
        <dbReference type="SAM" id="MobiDB-lite"/>
    </source>
</evidence>
<dbReference type="GO" id="GO:0045944">
    <property type="term" value="P:positive regulation of transcription by RNA polymerase II"/>
    <property type="evidence" value="ECO:0007669"/>
    <property type="project" value="TreeGrafter"/>
</dbReference>
<evidence type="ECO:0000259" key="8">
    <source>
        <dbReference type="PROSITE" id="PS50048"/>
    </source>
</evidence>
<dbReference type="SUPFAM" id="SSF57701">
    <property type="entry name" value="Zn2/Cys6 DNA-binding domain"/>
    <property type="match status" value="1"/>
</dbReference>
<dbReference type="PANTHER" id="PTHR47540">
    <property type="entry name" value="THIAMINE REPRESSIBLE GENES REGULATORY PROTEIN THI5"/>
    <property type="match status" value="1"/>
</dbReference>
<dbReference type="AlphaFoldDB" id="A0A8H8R9B5"/>
<dbReference type="GO" id="GO:0043565">
    <property type="term" value="F:sequence-specific DNA binding"/>
    <property type="evidence" value="ECO:0007669"/>
    <property type="project" value="TreeGrafter"/>
</dbReference>
<keyword evidence="3" id="KW-0805">Transcription regulation</keyword>
<dbReference type="PANTHER" id="PTHR47540:SF6">
    <property type="entry name" value="ZN(II)2CYS6 TRANSCRIPTION FACTOR (EUROFUNG)"/>
    <property type="match status" value="1"/>
</dbReference>
<evidence type="ECO:0000256" key="2">
    <source>
        <dbReference type="ARBA" id="ARBA00022723"/>
    </source>
</evidence>
<evidence type="ECO:0000313" key="10">
    <source>
        <dbReference type="Proteomes" id="UP000431533"/>
    </source>
</evidence>
<dbReference type="CDD" id="cd00067">
    <property type="entry name" value="GAL4"/>
    <property type="match status" value="1"/>
</dbReference>
<dbReference type="GO" id="GO:0000981">
    <property type="term" value="F:DNA-binding transcription factor activity, RNA polymerase II-specific"/>
    <property type="evidence" value="ECO:0007669"/>
    <property type="project" value="InterPro"/>
</dbReference>
<evidence type="ECO:0000256" key="1">
    <source>
        <dbReference type="ARBA" id="ARBA00004123"/>
    </source>
</evidence>
<keyword evidence="4" id="KW-0238">DNA-binding</keyword>
<keyword evidence="5" id="KW-0804">Transcription</keyword>
<dbReference type="GO" id="GO:0008270">
    <property type="term" value="F:zinc ion binding"/>
    <property type="evidence" value="ECO:0007669"/>
    <property type="project" value="InterPro"/>
</dbReference>
<proteinExistence type="predicted"/>
<dbReference type="Proteomes" id="UP000431533">
    <property type="component" value="Unassembled WGS sequence"/>
</dbReference>
<evidence type="ECO:0000256" key="4">
    <source>
        <dbReference type="ARBA" id="ARBA00023125"/>
    </source>
</evidence>
<accession>A0A8H8R9B5</accession>
<evidence type="ECO:0000313" key="9">
    <source>
        <dbReference type="EMBL" id="TVY30731.1"/>
    </source>
</evidence>
<keyword evidence="6" id="KW-0539">Nucleus</keyword>
<feature type="domain" description="Zn(2)-C6 fungal-type" evidence="8">
    <location>
        <begin position="39"/>
        <end position="70"/>
    </location>
</feature>
<evidence type="ECO:0000256" key="6">
    <source>
        <dbReference type="ARBA" id="ARBA00023242"/>
    </source>
</evidence>
<gene>
    <name evidence="9" type="ORF">LHYA1_G000359</name>
</gene>
<organism evidence="9 10">
    <name type="scientific">Lachnellula hyalina</name>
    <dbReference type="NCBI Taxonomy" id="1316788"/>
    <lineage>
        <taxon>Eukaryota</taxon>
        <taxon>Fungi</taxon>
        <taxon>Dikarya</taxon>
        <taxon>Ascomycota</taxon>
        <taxon>Pezizomycotina</taxon>
        <taxon>Leotiomycetes</taxon>
        <taxon>Helotiales</taxon>
        <taxon>Lachnaceae</taxon>
        <taxon>Lachnellula</taxon>
    </lineage>
</organism>
<protein>
    <submittedName>
        <fullName evidence="9">Putative transcriptional regulatory protein</fullName>
    </submittedName>
</protein>
<evidence type="ECO:0000256" key="3">
    <source>
        <dbReference type="ARBA" id="ARBA00023015"/>
    </source>
</evidence>
<dbReference type="Pfam" id="PF04082">
    <property type="entry name" value="Fungal_trans"/>
    <property type="match status" value="1"/>
</dbReference>
<dbReference type="InterPro" id="IPR036864">
    <property type="entry name" value="Zn2-C6_fun-type_DNA-bd_sf"/>
</dbReference>
<dbReference type="GO" id="GO:0005634">
    <property type="term" value="C:nucleus"/>
    <property type="evidence" value="ECO:0007669"/>
    <property type="project" value="UniProtKB-SubCell"/>
</dbReference>
<dbReference type="PROSITE" id="PS50048">
    <property type="entry name" value="ZN2_CY6_FUNGAL_2"/>
    <property type="match status" value="1"/>
</dbReference>
<comment type="subcellular location">
    <subcellularLocation>
        <location evidence="1">Nucleus</location>
    </subcellularLocation>
</comment>
<dbReference type="InterPro" id="IPR001138">
    <property type="entry name" value="Zn2Cys6_DnaBD"/>
</dbReference>
<reference evidence="9 10" key="1">
    <citation type="submission" date="2018-05" db="EMBL/GenBank/DDBJ databases">
        <title>Genome sequencing and assembly of the regulated plant pathogen Lachnellula willkommii and related sister species for the development of diagnostic species identification markers.</title>
        <authorList>
            <person name="Giroux E."/>
            <person name="Bilodeau G."/>
        </authorList>
    </citation>
    <scope>NUCLEOTIDE SEQUENCE [LARGE SCALE GENOMIC DNA]</scope>
    <source>
        <strain evidence="9 10">CBS 185.66</strain>
    </source>
</reference>
<dbReference type="PROSITE" id="PS00463">
    <property type="entry name" value="ZN2_CY6_FUNGAL_1"/>
    <property type="match status" value="1"/>
</dbReference>
<dbReference type="InterPro" id="IPR007219">
    <property type="entry name" value="XnlR_reg_dom"/>
</dbReference>
<keyword evidence="2" id="KW-0479">Metal-binding</keyword>
<feature type="region of interest" description="Disordered" evidence="7">
    <location>
        <begin position="1"/>
        <end position="32"/>
    </location>
</feature>
<dbReference type="EMBL" id="QGMH01000004">
    <property type="protein sequence ID" value="TVY30731.1"/>
    <property type="molecule type" value="Genomic_DNA"/>
</dbReference>
<sequence length="737" mass="82756">MSQSGSLQVNVNQTPTTTDAQPVEESSNRNKKPVRSYIACRKCHAQKVKCSGETPCRNCKVSKNPVECIYPVRDKKIAVSERYLRTLEGQSRALKRGASEASPENVPNVLHEQSLVPPEAPRPRKRTAAAASLTPDANIPSPLEQSSVVEEEREPLPDEASIQPTYVGEAACTTFGGRLRQFLVGEDSPVVPRRPKYYKHARMLRASRTDCQLPNRSDAQLLVRVVLRFIGADYHLLRRRSFLERLDETYRLDVLNDPIWLCRLFTVFALGEIYTVRSSKPKGVPGISFFLKALEYFQDLYEEPTVEYIETLVLLAFYSTTLNRRNTAYTYIGLALRLSIMLGLHRKIPANSSLSPAEREHRIRVWWTVYTLDRLMSSKVGLPTMIQDTEIDAQIPSMNGLTQHDMEDFYNPAHLVAQITLSRITGNVLGNIYHIPQADRTNTFVRGVQTTLTSLRNFHEGLPPILRLDPNNSPMYLNRSVASLHLHFNQCVILTTRPILFYLFRQKFARTSNSSEDSRPSSHMTTVLAEACVQTARKSNRILSQLWVDGCLAMYGFYDALSIFSSTLVLMISAAMEDPDAYATNDDDGIGVAWSLLRSMRDDGNVPASDYYEQLAQIEEDLKDACVRRRKRPEILPPPPPNTNNAHGLHLLLAASGTDNHQVPQIPSDSAQHGSIAIPPAFHGEGTSMGDPLNDPFLSGFLSQPQAAWDPTAFEPMFTGNNEQHLWDFNWEGGVVD</sequence>
<feature type="compositionally biased region" description="Polar residues" evidence="7">
    <location>
        <begin position="1"/>
        <end position="20"/>
    </location>
</feature>
<feature type="region of interest" description="Disordered" evidence="7">
    <location>
        <begin position="91"/>
        <end position="158"/>
    </location>
</feature>
<dbReference type="InterPro" id="IPR051711">
    <property type="entry name" value="Stress_Response_Reg"/>
</dbReference>
<dbReference type="SMART" id="SM00066">
    <property type="entry name" value="GAL4"/>
    <property type="match status" value="1"/>
</dbReference>
<dbReference type="GeneID" id="41980557"/>
<evidence type="ECO:0000256" key="5">
    <source>
        <dbReference type="ARBA" id="ARBA00023163"/>
    </source>
</evidence>
<dbReference type="RefSeq" id="XP_031009516.1">
    <property type="nucleotide sequence ID" value="XM_031145351.1"/>
</dbReference>
<dbReference type="OrthoDB" id="3990906at2759"/>